<proteinExistence type="predicted"/>
<dbReference type="OrthoDB" id="1194650at2759"/>
<organism evidence="1 2">
    <name type="scientific">Solanum commersonii</name>
    <name type="common">Commerson's wild potato</name>
    <name type="synonym">Commerson's nightshade</name>
    <dbReference type="NCBI Taxonomy" id="4109"/>
    <lineage>
        <taxon>Eukaryota</taxon>
        <taxon>Viridiplantae</taxon>
        <taxon>Streptophyta</taxon>
        <taxon>Embryophyta</taxon>
        <taxon>Tracheophyta</taxon>
        <taxon>Spermatophyta</taxon>
        <taxon>Magnoliopsida</taxon>
        <taxon>eudicotyledons</taxon>
        <taxon>Gunneridae</taxon>
        <taxon>Pentapetalae</taxon>
        <taxon>asterids</taxon>
        <taxon>lamiids</taxon>
        <taxon>Solanales</taxon>
        <taxon>Solanaceae</taxon>
        <taxon>Solanoideae</taxon>
        <taxon>Solaneae</taxon>
        <taxon>Solanum</taxon>
    </lineage>
</organism>
<gene>
    <name evidence="1" type="ORF">H5410_001090</name>
</gene>
<name>A0A9J6AXP2_SOLCO</name>
<dbReference type="AlphaFoldDB" id="A0A9J6AXP2"/>
<evidence type="ECO:0000313" key="2">
    <source>
        <dbReference type="Proteomes" id="UP000824120"/>
    </source>
</evidence>
<protein>
    <submittedName>
        <fullName evidence="1">Uncharacterized protein</fullName>
    </submittedName>
</protein>
<dbReference type="Proteomes" id="UP000824120">
    <property type="component" value="Chromosome 1"/>
</dbReference>
<accession>A0A9J6AXP2</accession>
<reference evidence="1 2" key="1">
    <citation type="submission" date="2020-09" db="EMBL/GenBank/DDBJ databases">
        <title>De no assembly of potato wild relative species, Solanum commersonii.</title>
        <authorList>
            <person name="Cho K."/>
        </authorList>
    </citation>
    <scope>NUCLEOTIDE SEQUENCE [LARGE SCALE GENOMIC DNA]</scope>
    <source>
        <strain evidence="1">LZ3.2</strain>
        <tissue evidence="1">Leaf</tissue>
    </source>
</reference>
<keyword evidence="2" id="KW-1185">Reference proteome</keyword>
<comment type="caution">
    <text evidence="1">The sequence shown here is derived from an EMBL/GenBank/DDBJ whole genome shotgun (WGS) entry which is preliminary data.</text>
</comment>
<sequence>MQSSIHVNGTTLRFTIRDFAIIIGLKFEKPSPRVSLVEKFDNKNQPRSSIDRKDFDLVESRYIDYPWGKRLLTC</sequence>
<evidence type="ECO:0000313" key="1">
    <source>
        <dbReference type="EMBL" id="KAG5629373.1"/>
    </source>
</evidence>
<dbReference type="EMBL" id="JACXVP010000001">
    <property type="protein sequence ID" value="KAG5629373.1"/>
    <property type="molecule type" value="Genomic_DNA"/>
</dbReference>